<dbReference type="Proteomes" id="UP000218418">
    <property type="component" value="Chromosome"/>
</dbReference>
<dbReference type="GO" id="GO:0000160">
    <property type="term" value="P:phosphorelay signal transduction system"/>
    <property type="evidence" value="ECO:0007669"/>
    <property type="project" value="InterPro"/>
</dbReference>
<dbReference type="SUPFAM" id="SSF52172">
    <property type="entry name" value="CheY-like"/>
    <property type="match status" value="1"/>
</dbReference>
<dbReference type="InterPro" id="IPR050595">
    <property type="entry name" value="Bact_response_regulator"/>
</dbReference>
<reference evidence="4 5" key="1">
    <citation type="submission" date="2017-06" db="EMBL/GenBank/DDBJ databases">
        <title>Genome sequencing of cyanobaciteial culture collection at National Institute for Environmental Studies (NIES).</title>
        <authorList>
            <person name="Hirose Y."/>
            <person name="Shimura Y."/>
            <person name="Fujisawa T."/>
            <person name="Nakamura Y."/>
            <person name="Kawachi M."/>
        </authorList>
    </citation>
    <scope>NUCLEOTIDE SEQUENCE [LARGE SCALE GENOMIC DNA]</scope>
    <source>
        <strain evidence="4 5">NIES-267</strain>
    </source>
</reference>
<dbReference type="EMBL" id="AP018227">
    <property type="protein sequence ID" value="BAY80593.1"/>
    <property type="molecule type" value="Genomic_DNA"/>
</dbReference>
<name>A0A1Z4LH85_9CYAN</name>
<feature type="modified residue" description="4-aspartylphosphate" evidence="2">
    <location>
        <position position="63"/>
    </location>
</feature>
<evidence type="ECO:0000313" key="5">
    <source>
        <dbReference type="Proteomes" id="UP000218418"/>
    </source>
</evidence>
<feature type="domain" description="Response regulatory" evidence="3">
    <location>
        <begin position="7"/>
        <end position="127"/>
    </location>
</feature>
<gene>
    <name evidence="4" type="ORF">NIES267_00500</name>
</gene>
<keyword evidence="1 2" id="KW-0597">Phosphoprotein</keyword>
<dbReference type="CDD" id="cd00156">
    <property type="entry name" value="REC"/>
    <property type="match status" value="1"/>
</dbReference>
<dbReference type="Gene3D" id="3.40.50.2300">
    <property type="match status" value="1"/>
</dbReference>
<dbReference type="OrthoDB" id="456622at2"/>
<evidence type="ECO:0000256" key="1">
    <source>
        <dbReference type="ARBA" id="ARBA00022553"/>
    </source>
</evidence>
<dbReference type="SMART" id="SM00448">
    <property type="entry name" value="REC"/>
    <property type="match status" value="1"/>
</dbReference>
<dbReference type="InterPro" id="IPR011006">
    <property type="entry name" value="CheY-like_superfamily"/>
</dbReference>
<sequence length="290" mass="32920">MLNHRCQILLIEDEPEEIEYFRRLLSKAKSSSFKQGFELIVSQSLEKGLQQLSLNDIDVIFLDLMLTDSRGVKSLIGILEVASSLPIIVYTALNEAAAVKVLELGAIGYLHKTDIDTKLLVYAIRSAIERQEQVNILKQQQQQQEQVEFEQLEAMAAFNTSKNASLSDSVPLQESKPDIFAELVQNYSEIMDLALDERVHKVEHNTSDKLAALARQLGFMQATPRDAIEIHTTVLKEKNTTASRKFQAYTKEGRLTILELMGYLTAYYRKYFIGLNKINLENMSKDIEAD</sequence>
<proteinExistence type="predicted"/>
<evidence type="ECO:0000313" key="4">
    <source>
        <dbReference type="EMBL" id="BAY80593.1"/>
    </source>
</evidence>
<keyword evidence="5" id="KW-1185">Reference proteome</keyword>
<dbReference type="PANTHER" id="PTHR44591:SF3">
    <property type="entry name" value="RESPONSE REGULATORY DOMAIN-CONTAINING PROTEIN"/>
    <property type="match status" value="1"/>
</dbReference>
<dbReference type="PANTHER" id="PTHR44591">
    <property type="entry name" value="STRESS RESPONSE REGULATOR PROTEIN 1"/>
    <property type="match status" value="1"/>
</dbReference>
<accession>A0A1Z4LH85</accession>
<evidence type="ECO:0000256" key="2">
    <source>
        <dbReference type="PROSITE-ProRule" id="PRU00169"/>
    </source>
</evidence>
<dbReference type="Pfam" id="PF00072">
    <property type="entry name" value="Response_reg"/>
    <property type="match status" value="1"/>
</dbReference>
<protein>
    <submittedName>
        <fullName evidence="4">Response regulator receiver protein</fullName>
    </submittedName>
</protein>
<dbReference type="InterPro" id="IPR001789">
    <property type="entry name" value="Sig_transdc_resp-reg_receiver"/>
</dbReference>
<organism evidence="4 5">
    <name type="scientific">Calothrix parasitica NIES-267</name>
    <dbReference type="NCBI Taxonomy" id="1973488"/>
    <lineage>
        <taxon>Bacteria</taxon>
        <taxon>Bacillati</taxon>
        <taxon>Cyanobacteriota</taxon>
        <taxon>Cyanophyceae</taxon>
        <taxon>Nostocales</taxon>
        <taxon>Calotrichaceae</taxon>
        <taxon>Calothrix</taxon>
    </lineage>
</organism>
<dbReference type="AlphaFoldDB" id="A0A1Z4LH85"/>
<dbReference type="PROSITE" id="PS50110">
    <property type="entry name" value="RESPONSE_REGULATORY"/>
    <property type="match status" value="1"/>
</dbReference>
<evidence type="ECO:0000259" key="3">
    <source>
        <dbReference type="PROSITE" id="PS50110"/>
    </source>
</evidence>